<feature type="signal peptide" evidence="1">
    <location>
        <begin position="1"/>
        <end position="21"/>
    </location>
</feature>
<comment type="caution">
    <text evidence="2">The sequence shown here is derived from an EMBL/GenBank/DDBJ whole genome shotgun (WGS) entry which is preliminary data.</text>
</comment>
<dbReference type="InParanoid" id="A0A1Y1YI08"/>
<name>A0A1Y1YI08_9FUNG</name>
<dbReference type="OrthoDB" id="57822at2759"/>
<gene>
    <name evidence="2" type="ORF">K493DRAFT_300340</name>
</gene>
<keyword evidence="3" id="KW-1185">Reference proteome</keyword>
<reference evidence="2 3" key="1">
    <citation type="submission" date="2016-07" db="EMBL/GenBank/DDBJ databases">
        <title>Pervasive Adenine N6-methylation of Active Genes in Fungi.</title>
        <authorList>
            <consortium name="DOE Joint Genome Institute"/>
            <person name="Mondo S.J."/>
            <person name="Dannebaum R.O."/>
            <person name="Kuo R.C."/>
            <person name="Labutti K."/>
            <person name="Haridas S."/>
            <person name="Kuo A."/>
            <person name="Salamov A."/>
            <person name="Ahrendt S.R."/>
            <person name="Lipzen A."/>
            <person name="Sullivan W."/>
            <person name="Andreopoulos W.B."/>
            <person name="Clum A."/>
            <person name="Lindquist E."/>
            <person name="Daum C."/>
            <person name="Ramamoorthy G.K."/>
            <person name="Gryganskyi A."/>
            <person name="Culley D."/>
            <person name="Magnuson J.K."/>
            <person name="James T.Y."/>
            <person name="O'Malley M.A."/>
            <person name="Stajich J.E."/>
            <person name="Spatafora J.W."/>
            <person name="Visel A."/>
            <person name="Grigoriev I.V."/>
        </authorList>
    </citation>
    <scope>NUCLEOTIDE SEQUENCE [LARGE SCALE GENOMIC DNA]</scope>
    <source>
        <strain evidence="2 3">CBS 931.73</strain>
    </source>
</reference>
<dbReference type="EMBL" id="MCFE01000128">
    <property type="protein sequence ID" value="ORX97671.1"/>
    <property type="molecule type" value="Genomic_DNA"/>
</dbReference>
<evidence type="ECO:0000313" key="2">
    <source>
        <dbReference type="EMBL" id="ORX97671.1"/>
    </source>
</evidence>
<evidence type="ECO:0000256" key="1">
    <source>
        <dbReference type="SAM" id="SignalP"/>
    </source>
</evidence>
<evidence type="ECO:0000313" key="3">
    <source>
        <dbReference type="Proteomes" id="UP000193498"/>
    </source>
</evidence>
<feature type="chain" id="PRO_5012553465" description="Chitin-binding type-4 domain-containing protein" evidence="1">
    <location>
        <begin position="22"/>
        <end position="147"/>
    </location>
</feature>
<dbReference type="AlphaFoldDB" id="A0A1Y1YI08"/>
<accession>A0A1Y1YI08</accession>
<evidence type="ECO:0008006" key="4">
    <source>
        <dbReference type="Google" id="ProtNLM"/>
    </source>
</evidence>
<proteinExistence type="predicted"/>
<protein>
    <recommendedName>
        <fullName evidence="4">Chitin-binding type-4 domain-containing protein</fullName>
    </recommendedName>
</protein>
<dbReference type="Proteomes" id="UP000193498">
    <property type="component" value="Unassembled WGS sequence"/>
</dbReference>
<sequence length="147" mass="15805">MQLKSFLFCTPLLGALDVVYGGGYGGGNGCGHGDGNHDGYDRGQDKPQIPKGCQAIGEYGGYQCSSVPEVNPANAFVHGYGDPNQVSYLQQRQPYGLPNSPWAQWILNCVDANHITLQAEAGNYIARCNICITGAFYLDSAFVHKVD</sequence>
<keyword evidence="1" id="KW-0732">Signal</keyword>
<organism evidence="2 3">
    <name type="scientific">Basidiobolus meristosporus CBS 931.73</name>
    <dbReference type="NCBI Taxonomy" id="1314790"/>
    <lineage>
        <taxon>Eukaryota</taxon>
        <taxon>Fungi</taxon>
        <taxon>Fungi incertae sedis</taxon>
        <taxon>Zoopagomycota</taxon>
        <taxon>Entomophthoromycotina</taxon>
        <taxon>Basidiobolomycetes</taxon>
        <taxon>Basidiobolales</taxon>
        <taxon>Basidiobolaceae</taxon>
        <taxon>Basidiobolus</taxon>
    </lineage>
</organism>